<dbReference type="Gene3D" id="2.60.120.10">
    <property type="entry name" value="Jelly Rolls"/>
    <property type="match status" value="1"/>
</dbReference>
<dbReference type="InterPro" id="IPR014710">
    <property type="entry name" value="RmlC-like_jellyroll"/>
</dbReference>
<dbReference type="InterPro" id="IPR018490">
    <property type="entry name" value="cNMP-bd_dom_sf"/>
</dbReference>
<gene>
    <name evidence="2" type="ORF">EU557_15115</name>
</gene>
<evidence type="ECO:0000259" key="1">
    <source>
        <dbReference type="PROSITE" id="PS50042"/>
    </source>
</evidence>
<dbReference type="InterPro" id="IPR000595">
    <property type="entry name" value="cNMP-bd_dom"/>
</dbReference>
<accession>A0A4Z0MIB0</accession>
<dbReference type="PROSITE" id="PS50042">
    <property type="entry name" value="CNMP_BINDING_3"/>
    <property type="match status" value="1"/>
</dbReference>
<dbReference type="SUPFAM" id="SSF51206">
    <property type="entry name" value="cAMP-binding domain-like"/>
    <property type="match status" value="1"/>
</dbReference>
<evidence type="ECO:0000313" key="3">
    <source>
        <dbReference type="Proteomes" id="UP000298284"/>
    </source>
</evidence>
<comment type="caution">
    <text evidence="2">The sequence shown here is derived from an EMBL/GenBank/DDBJ whole genome shotgun (WGS) entry which is preliminary data.</text>
</comment>
<proteinExistence type="predicted"/>
<dbReference type="AlphaFoldDB" id="A0A4Z0MIB0"/>
<sequence length="201" mass="23214">MHEALRAYFQDKLPLTETQFAELQELLVPRHVRKHELLARQGEPGRFGAFVVRGCLRGFVTDARQKEHILQFAPEHWWISDQQSMIRNTPALFSIEAVEDSEVLLFGVSFFQHFQQLGPEFQEFIHELLQNSITAMQRRLIGVLSATAEERYLDFLQLYPTLARRLPLRQIAAYLGITPESLSRIRGELARGEGQNIEKIG</sequence>
<dbReference type="EMBL" id="SRKZ01000004">
    <property type="protein sequence ID" value="TGD79552.1"/>
    <property type="molecule type" value="Genomic_DNA"/>
</dbReference>
<reference evidence="2 3" key="1">
    <citation type="submission" date="2019-04" db="EMBL/GenBank/DDBJ databases">
        <authorList>
            <person name="Feng G."/>
            <person name="Zhang J."/>
            <person name="Zhu H."/>
        </authorList>
    </citation>
    <scope>NUCLEOTIDE SEQUENCE [LARGE SCALE GENOMIC DNA]</scope>
    <source>
        <strain evidence="2 3">JCM 19491</strain>
    </source>
</reference>
<dbReference type="Proteomes" id="UP000298284">
    <property type="component" value="Unassembled WGS sequence"/>
</dbReference>
<dbReference type="RefSeq" id="WP_135531299.1">
    <property type="nucleotide sequence ID" value="NZ_SRKZ01000004.1"/>
</dbReference>
<organism evidence="2 3">
    <name type="scientific">Hymenobacter wooponensis</name>
    <dbReference type="NCBI Taxonomy" id="1525360"/>
    <lineage>
        <taxon>Bacteria</taxon>
        <taxon>Pseudomonadati</taxon>
        <taxon>Bacteroidota</taxon>
        <taxon>Cytophagia</taxon>
        <taxon>Cytophagales</taxon>
        <taxon>Hymenobacteraceae</taxon>
        <taxon>Hymenobacter</taxon>
    </lineage>
</organism>
<dbReference type="Pfam" id="PF00027">
    <property type="entry name" value="cNMP_binding"/>
    <property type="match status" value="1"/>
</dbReference>
<name>A0A4Z0MIB0_9BACT</name>
<evidence type="ECO:0000313" key="2">
    <source>
        <dbReference type="EMBL" id="TGD79552.1"/>
    </source>
</evidence>
<dbReference type="CDD" id="cd00038">
    <property type="entry name" value="CAP_ED"/>
    <property type="match status" value="1"/>
</dbReference>
<keyword evidence="3" id="KW-1185">Reference proteome</keyword>
<protein>
    <submittedName>
        <fullName evidence="2">Crp/Fnr family transcriptional regulator</fullName>
    </submittedName>
</protein>
<dbReference type="OrthoDB" id="667553at2"/>
<feature type="domain" description="Cyclic nucleotide-binding" evidence="1">
    <location>
        <begin position="15"/>
        <end position="114"/>
    </location>
</feature>